<evidence type="ECO:0000313" key="4">
    <source>
        <dbReference type="EMBL" id="GGJ60991.1"/>
    </source>
</evidence>
<dbReference type="Gene3D" id="3.40.630.30">
    <property type="match status" value="1"/>
</dbReference>
<proteinExistence type="predicted"/>
<keyword evidence="1" id="KW-0808">Transferase</keyword>
<dbReference type="CDD" id="cd04301">
    <property type="entry name" value="NAT_SF"/>
    <property type="match status" value="1"/>
</dbReference>
<dbReference type="Pfam" id="PF00583">
    <property type="entry name" value="Acetyltransf_1"/>
    <property type="match status" value="1"/>
</dbReference>
<accession>A0A917UIN3</accession>
<gene>
    <name evidence="4" type="ORF">GCM10008939_00910</name>
</gene>
<dbReference type="Proteomes" id="UP000635726">
    <property type="component" value="Unassembled WGS sequence"/>
</dbReference>
<evidence type="ECO:0000259" key="3">
    <source>
        <dbReference type="PROSITE" id="PS51186"/>
    </source>
</evidence>
<comment type="caution">
    <text evidence="4">The sequence shown here is derived from an EMBL/GenBank/DDBJ whole genome shotgun (WGS) entry which is preliminary data.</text>
</comment>
<organism evidence="4 5">
    <name type="scientific">Deinococcus aquiradiocola</name>
    <dbReference type="NCBI Taxonomy" id="393059"/>
    <lineage>
        <taxon>Bacteria</taxon>
        <taxon>Thermotogati</taxon>
        <taxon>Deinococcota</taxon>
        <taxon>Deinococci</taxon>
        <taxon>Deinococcales</taxon>
        <taxon>Deinococcaceae</taxon>
        <taxon>Deinococcus</taxon>
    </lineage>
</organism>
<dbReference type="PANTHER" id="PTHR43877">
    <property type="entry name" value="AMINOALKYLPHOSPHONATE N-ACETYLTRANSFERASE-RELATED-RELATED"/>
    <property type="match status" value="1"/>
</dbReference>
<reference evidence="4" key="1">
    <citation type="journal article" date="2014" name="Int. J. Syst. Evol. Microbiol.">
        <title>Complete genome sequence of Corynebacterium casei LMG S-19264T (=DSM 44701T), isolated from a smear-ripened cheese.</title>
        <authorList>
            <consortium name="US DOE Joint Genome Institute (JGI-PGF)"/>
            <person name="Walter F."/>
            <person name="Albersmeier A."/>
            <person name="Kalinowski J."/>
            <person name="Ruckert C."/>
        </authorList>
    </citation>
    <scope>NUCLEOTIDE SEQUENCE</scope>
    <source>
        <strain evidence="4">JCM 14371</strain>
    </source>
</reference>
<dbReference type="SUPFAM" id="SSF55729">
    <property type="entry name" value="Acyl-CoA N-acyltransferases (Nat)"/>
    <property type="match status" value="1"/>
</dbReference>
<dbReference type="RefSeq" id="WP_188960274.1">
    <property type="nucleotide sequence ID" value="NZ_BMOE01000001.1"/>
</dbReference>
<dbReference type="GO" id="GO:0016747">
    <property type="term" value="F:acyltransferase activity, transferring groups other than amino-acyl groups"/>
    <property type="evidence" value="ECO:0007669"/>
    <property type="project" value="InterPro"/>
</dbReference>
<reference evidence="4" key="2">
    <citation type="submission" date="2020-09" db="EMBL/GenBank/DDBJ databases">
        <authorList>
            <person name="Sun Q."/>
            <person name="Ohkuma M."/>
        </authorList>
    </citation>
    <scope>NUCLEOTIDE SEQUENCE</scope>
    <source>
        <strain evidence="4">JCM 14371</strain>
    </source>
</reference>
<dbReference type="InterPro" id="IPR000182">
    <property type="entry name" value="GNAT_dom"/>
</dbReference>
<dbReference type="PROSITE" id="PS51186">
    <property type="entry name" value="GNAT"/>
    <property type="match status" value="1"/>
</dbReference>
<keyword evidence="2" id="KW-0012">Acyltransferase</keyword>
<evidence type="ECO:0000313" key="5">
    <source>
        <dbReference type="Proteomes" id="UP000635726"/>
    </source>
</evidence>
<feature type="domain" description="N-acetyltransferase" evidence="3">
    <location>
        <begin position="6"/>
        <end position="172"/>
    </location>
</feature>
<dbReference type="AlphaFoldDB" id="A0A917UIN3"/>
<sequence>MTPGPLHVRPLTREDAPEYRAFRLAGLQEAPLAFGRSAEEYRHETLSAVADALQELPGKRVTLGAFLHGTLVGAVTALRNPALKQRHKGSIYAVYVVPHARGQGTADALFTHLLAWARSAGLLQVTLSVSVPQVAARRVYARHGFTVYGLERRAMRVDGQDVDEELMVRFLDT</sequence>
<evidence type="ECO:0000256" key="2">
    <source>
        <dbReference type="ARBA" id="ARBA00023315"/>
    </source>
</evidence>
<dbReference type="EMBL" id="BMOE01000001">
    <property type="protein sequence ID" value="GGJ60991.1"/>
    <property type="molecule type" value="Genomic_DNA"/>
</dbReference>
<dbReference type="InterPro" id="IPR016181">
    <property type="entry name" value="Acyl_CoA_acyltransferase"/>
</dbReference>
<evidence type="ECO:0000256" key="1">
    <source>
        <dbReference type="ARBA" id="ARBA00022679"/>
    </source>
</evidence>
<keyword evidence="5" id="KW-1185">Reference proteome</keyword>
<protein>
    <submittedName>
        <fullName evidence="4">N-acetyltransferase</fullName>
    </submittedName>
</protein>
<name>A0A917UIN3_9DEIO</name>
<dbReference type="InterPro" id="IPR050832">
    <property type="entry name" value="Bact_Acetyltransf"/>
</dbReference>